<evidence type="ECO:0000313" key="12">
    <source>
        <dbReference type="EMBL" id="CAD8440960.1"/>
    </source>
</evidence>
<evidence type="ECO:0000256" key="9">
    <source>
        <dbReference type="ARBA" id="ARBA00023136"/>
    </source>
</evidence>
<evidence type="ECO:0000256" key="3">
    <source>
        <dbReference type="ARBA" id="ARBA00022448"/>
    </source>
</evidence>
<dbReference type="PRINTS" id="PR00660">
    <property type="entry name" value="ERLUMENR"/>
</dbReference>
<keyword evidence="3 11" id="KW-0813">Transport</keyword>
<feature type="transmembrane region" description="Helical" evidence="11">
    <location>
        <begin position="97"/>
        <end position="115"/>
    </location>
</feature>
<keyword evidence="4 11" id="KW-0812">Transmembrane</keyword>
<dbReference type="EMBL" id="HBEN01008000">
    <property type="protein sequence ID" value="CAD8440960.1"/>
    <property type="molecule type" value="Transcribed_RNA"/>
</dbReference>
<dbReference type="GO" id="GO:0015031">
    <property type="term" value="P:protein transport"/>
    <property type="evidence" value="ECO:0007669"/>
    <property type="project" value="UniProtKB-KW"/>
</dbReference>
<keyword evidence="9 11" id="KW-0472">Membrane</keyword>
<evidence type="ECO:0000256" key="7">
    <source>
        <dbReference type="ARBA" id="ARBA00022927"/>
    </source>
</evidence>
<keyword evidence="10 11" id="KW-0675">Receptor</keyword>
<comment type="similarity">
    <text evidence="2 11">Belongs to the ERD2 family.</text>
</comment>
<evidence type="ECO:0000256" key="11">
    <source>
        <dbReference type="RuleBase" id="RU000634"/>
    </source>
</evidence>
<dbReference type="GO" id="GO:0046923">
    <property type="term" value="F:ER retention sequence binding"/>
    <property type="evidence" value="ECO:0007669"/>
    <property type="project" value="InterPro"/>
</dbReference>
<dbReference type="GO" id="GO:0005789">
    <property type="term" value="C:endoplasmic reticulum membrane"/>
    <property type="evidence" value="ECO:0007669"/>
    <property type="project" value="UniProtKB-SubCell"/>
</dbReference>
<dbReference type="InterPro" id="IPR000133">
    <property type="entry name" value="ER_ret_rcpt"/>
</dbReference>
<keyword evidence="8 11" id="KW-1133">Transmembrane helix</keyword>
<dbReference type="Pfam" id="PF00810">
    <property type="entry name" value="ER_lumen_recept"/>
    <property type="match status" value="1"/>
</dbReference>
<keyword evidence="7 11" id="KW-0653">Protein transport</keyword>
<evidence type="ECO:0000256" key="2">
    <source>
        <dbReference type="ARBA" id="ARBA00010120"/>
    </source>
</evidence>
<evidence type="ECO:0000256" key="6">
    <source>
        <dbReference type="ARBA" id="ARBA00022892"/>
    </source>
</evidence>
<proteinExistence type="inferred from homology"/>
<accession>A0A7S0GU83</accession>
<dbReference type="PROSITE" id="PS00952">
    <property type="entry name" value="ER_LUMEN_RECEPTOR_2"/>
    <property type="match status" value="1"/>
</dbReference>
<dbReference type="GO" id="GO:0006621">
    <property type="term" value="P:protein retention in ER lumen"/>
    <property type="evidence" value="ECO:0007669"/>
    <property type="project" value="InterPro"/>
</dbReference>
<name>A0A7S0GU83_MICPS</name>
<feature type="transmembrane region" description="Helical" evidence="11">
    <location>
        <begin position="152"/>
        <end position="170"/>
    </location>
</feature>
<evidence type="ECO:0000256" key="4">
    <source>
        <dbReference type="ARBA" id="ARBA00022692"/>
    </source>
</evidence>
<dbReference type="PANTHER" id="PTHR10585">
    <property type="entry name" value="ER LUMEN PROTEIN RETAINING RECEPTOR"/>
    <property type="match status" value="1"/>
</dbReference>
<protein>
    <recommendedName>
        <fullName evidence="11">ER lumen protein-retaining receptor</fullName>
    </recommendedName>
</protein>
<evidence type="ECO:0000256" key="1">
    <source>
        <dbReference type="ARBA" id="ARBA00004477"/>
    </source>
</evidence>
<evidence type="ECO:0000256" key="5">
    <source>
        <dbReference type="ARBA" id="ARBA00022824"/>
    </source>
</evidence>
<keyword evidence="5 11" id="KW-0256">Endoplasmic reticulum</keyword>
<keyword evidence="6" id="KW-0931">ER-Golgi transport</keyword>
<dbReference type="GO" id="GO:0016192">
    <property type="term" value="P:vesicle-mediated transport"/>
    <property type="evidence" value="ECO:0007669"/>
    <property type="project" value="UniProtKB-KW"/>
</dbReference>
<comment type="subcellular location">
    <subcellularLocation>
        <location evidence="1 11">Endoplasmic reticulum membrane</location>
        <topology evidence="1 11">Multi-pass membrane protein</topology>
    </subcellularLocation>
</comment>
<evidence type="ECO:0000256" key="8">
    <source>
        <dbReference type="ARBA" id="ARBA00022989"/>
    </source>
</evidence>
<comment type="caution">
    <text evidence="11">Lacks conserved residue(s) required for the propagation of feature annotation.</text>
</comment>
<feature type="transmembrane region" description="Helical" evidence="11">
    <location>
        <begin position="121"/>
        <end position="140"/>
    </location>
</feature>
<gene>
    <name evidence="12" type="ORF">MSP1401_LOCUS6603</name>
</gene>
<evidence type="ECO:0000256" key="10">
    <source>
        <dbReference type="ARBA" id="ARBA00023170"/>
    </source>
</evidence>
<reference evidence="12" key="1">
    <citation type="submission" date="2021-01" db="EMBL/GenBank/DDBJ databases">
        <authorList>
            <person name="Corre E."/>
            <person name="Pelletier E."/>
            <person name="Niang G."/>
            <person name="Scheremetjew M."/>
            <person name="Finn R."/>
            <person name="Kale V."/>
            <person name="Holt S."/>
            <person name="Cochrane G."/>
            <person name="Meng A."/>
            <person name="Brown T."/>
            <person name="Cohen L."/>
        </authorList>
    </citation>
    <scope>NUCLEOTIDE SEQUENCE</scope>
    <source>
        <strain evidence="12">CCAC1681</strain>
    </source>
</reference>
<feature type="transmembrane region" description="Helical" evidence="11">
    <location>
        <begin position="51"/>
        <end position="77"/>
    </location>
</feature>
<dbReference type="AlphaFoldDB" id="A0A7S0GU83"/>
<sequence>MNIFRFFGDMTHLCSILVLLLKINATKSCAGVSLKTQELYLLVFVTRYLDLFYSFISLYNTCMKLIFIGSSGCIIWYMRKHRVVSQTYDAEQDTFRVVFLVAPSMLLAMLINHEFSFTEVLWTFSIYLEAVAILPQLVLLQRTKNVDTLTGNYVFLLGGYRALYLLNWIYRFLTEPGYRQWIVWVSGVVQTAVYCDFFYYYLKSWHKNEKLQLPS</sequence>
<organism evidence="12">
    <name type="scientific">Micromonas pusilla</name>
    <name type="common">Picoplanktonic green alga</name>
    <name type="synonym">Chromulina pusilla</name>
    <dbReference type="NCBI Taxonomy" id="38833"/>
    <lineage>
        <taxon>Eukaryota</taxon>
        <taxon>Viridiplantae</taxon>
        <taxon>Chlorophyta</taxon>
        <taxon>Mamiellophyceae</taxon>
        <taxon>Mamiellales</taxon>
        <taxon>Mamiellaceae</taxon>
        <taxon>Micromonas</taxon>
    </lineage>
</organism>
<feature type="transmembrane region" description="Helical" evidence="11">
    <location>
        <begin position="182"/>
        <end position="202"/>
    </location>
</feature>
<dbReference type="PROSITE" id="PS00951">
    <property type="entry name" value="ER_LUMEN_RECEPTOR_1"/>
    <property type="match status" value="1"/>
</dbReference>